<dbReference type="Proteomes" id="UP001598130">
    <property type="component" value="Unassembled WGS sequence"/>
</dbReference>
<name>A0ABW6CR61_9CAUL</name>
<reference evidence="4 5" key="1">
    <citation type="submission" date="2022-09" db="EMBL/GenBank/DDBJ databases">
        <title>New species of Phenylobacterium.</title>
        <authorList>
            <person name="Mieszkin S."/>
        </authorList>
    </citation>
    <scope>NUCLEOTIDE SEQUENCE [LARGE SCALE GENOMIC DNA]</scope>
    <source>
        <strain evidence="4 5">HK31-G</strain>
    </source>
</reference>
<gene>
    <name evidence="4" type="ORF">OCL97_16550</name>
</gene>
<feature type="domain" description="Aminoacyl-transfer RNA synthetases class-II family profile" evidence="3">
    <location>
        <begin position="22"/>
        <end position="112"/>
    </location>
</feature>
<dbReference type="InterPro" id="IPR045864">
    <property type="entry name" value="aa-tRNA-synth_II/BPL/LPL"/>
</dbReference>
<protein>
    <recommendedName>
        <fullName evidence="2">Histidine--tRNA ligase</fullName>
    </recommendedName>
</protein>
<sequence length="378" mass="39561">MRAEPRVPADVLAKLRAPLSAGASSVDAPILQPLGLLLELAGEAMRARLFVVQAEGGQEACLRPDFTVPVTRQHLESGSASGRYYYEGKAFRASPDHADRAEEFVQIGLERFDAAGATLLEADAEIASLAWKASVAGGRDDLMLWLGDIGLFAAFVDGLDLAPSLAARLKRAASRPRLLQAELSRAGVEAKPVESSGLADLLAGRSPDEAAVLLEEVWALAGIEPVGGRGPVEIAQRLIRRAEAARAPALSLDQAQSLGGFLSISDTPAKALAAIRAIPGAKGELLSAALADWEERLALLTKAGVPEGAMLMATTLGHAFEYYDGLTFEVRSTALGADRPVAVGGRYDGLPARLNGPAGGRAVGCMVRPWRAFNGGEA</sequence>
<keyword evidence="4" id="KW-0808">Transferase</keyword>
<evidence type="ECO:0000313" key="5">
    <source>
        <dbReference type="Proteomes" id="UP001598130"/>
    </source>
</evidence>
<dbReference type="PROSITE" id="PS50862">
    <property type="entry name" value="AA_TRNA_LIGASE_II"/>
    <property type="match status" value="1"/>
</dbReference>
<evidence type="ECO:0000313" key="4">
    <source>
        <dbReference type="EMBL" id="MFD3265569.1"/>
    </source>
</evidence>
<dbReference type="InterPro" id="IPR006195">
    <property type="entry name" value="aa-tRNA-synth_II"/>
</dbReference>
<dbReference type="EMBL" id="JAOTJD010000035">
    <property type="protein sequence ID" value="MFD3265569.1"/>
    <property type="molecule type" value="Genomic_DNA"/>
</dbReference>
<dbReference type="SUPFAM" id="SSF55681">
    <property type="entry name" value="Class II aaRS and biotin synthetases"/>
    <property type="match status" value="1"/>
</dbReference>
<dbReference type="Pfam" id="PF13393">
    <property type="entry name" value="tRNA-synt_His"/>
    <property type="match status" value="2"/>
</dbReference>
<dbReference type="Gene3D" id="3.30.930.10">
    <property type="entry name" value="Bira Bifunctional Protein, Domain 2"/>
    <property type="match status" value="1"/>
</dbReference>
<accession>A0ABW6CR61</accession>
<dbReference type="InterPro" id="IPR041715">
    <property type="entry name" value="HisRS-like_core"/>
</dbReference>
<dbReference type="InterPro" id="IPR004516">
    <property type="entry name" value="HisRS/HisZ"/>
</dbReference>
<organism evidence="4 5">
    <name type="scientific">Phenylobacterium ferrooxidans</name>
    <dbReference type="NCBI Taxonomy" id="2982689"/>
    <lineage>
        <taxon>Bacteria</taxon>
        <taxon>Pseudomonadati</taxon>
        <taxon>Pseudomonadota</taxon>
        <taxon>Alphaproteobacteria</taxon>
        <taxon>Caulobacterales</taxon>
        <taxon>Caulobacteraceae</taxon>
        <taxon>Phenylobacterium</taxon>
    </lineage>
</organism>
<dbReference type="PIRSF" id="PIRSF001549">
    <property type="entry name" value="His-tRNA_synth"/>
    <property type="match status" value="1"/>
</dbReference>
<comment type="subunit">
    <text evidence="1">Homodimer.</text>
</comment>
<evidence type="ECO:0000259" key="3">
    <source>
        <dbReference type="PROSITE" id="PS50862"/>
    </source>
</evidence>
<dbReference type="RefSeq" id="WP_377370970.1">
    <property type="nucleotide sequence ID" value="NZ_JAOTJD010000035.1"/>
</dbReference>
<dbReference type="PANTHER" id="PTHR43707:SF1">
    <property type="entry name" value="HISTIDINE--TRNA LIGASE, MITOCHONDRIAL-RELATED"/>
    <property type="match status" value="1"/>
</dbReference>
<dbReference type="GO" id="GO:0016757">
    <property type="term" value="F:glycosyltransferase activity"/>
    <property type="evidence" value="ECO:0007669"/>
    <property type="project" value="UniProtKB-KW"/>
</dbReference>
<evidence type="ECO:0000256" key="1">
    <source>
        <dbReference type="ARBA" id="ARBA00011738"/>
    </source>
</evidence>
<comment type="caution">
    <text evidence="4">The sequence shown here is derived from an EMBL/GenBank/DDBJ whole genome shotgun (WGS) entry which is preliminary data.</text>
</comment>
<dbReference type="NCBIfam" id="NF008949">
    <property type="entry name" value="PRK12295.1-2"/>
    <property type="match status" value="1"/>
</dbReference>
<keyword evidence="5" id="KW-1185">Reference proteome</keyword>
<proteinExistence type="predicted"/>
<evidence type="ECO:0000256" key="2">
    <source>
        <dbReference type="ARBA" id="ARBA00017399"/>
    </source>
</evidence>
<dbReference type="PANTHER" id="PTHR43707">
    <property type="entry name" value="HISTIDYL-TRNA SYNTHETASE"/>
    <property type="match status" value="1"/>
</dbReference>
<keyword evidence="4" id="KW-0328">Glycosyltransferase</keyword>